<protein>
    <submittedName>
        <fullName evidence="4">Ethanolamine utilization protein EutN</fullName>
    </submittedName>
</protein>
<sequence>MIIGKVVGTVICTRKNENLVGSKFLLVDPMQKMGSITDSRIVAVDNVGAGIGDIVLLATGSAARVGCGYDNSPIDACVVGIVDDPQKIVIVE</sequence>
<dbReference type="PANTHER" id="PTHR36539">
    <property type="entry name" value="ETHANOLAMINE UTILIZATION PROTEIN EUTN"/>
    <property type="match status" value="1"/>
</dbReference>
<dbReference type="RefSeq" id="WP_091232048.1">
    <property type="nucleotide sequence ID" value="NZ_FMKA01000005.1"/>
</dbReference>
<reference evidence="4 5" key="1">
    <citation type="submission" date="2016-09" db="EMBL/GenBank/DDBJ databases">
        <authorList>
            <person name="Capua I."/>
            <person name="De Benedictis P."/>
            <person name="Joannis T."/>
            <person name="Lombin L.H."/>
            <person name="Cattoli G."/>
        </authorList>
    </citation>
    <scope>NUCLEOTIDE SEQUENCE [LARGE SCALE GENOMIC DNA]</scope>
    <source>
        <strain evidence="4 5">GluBS11</strain>
    </source>
</reference>
<dbReference type="PROSITE" id="PS51932">
    <property type="entry name" value="BMV"/>
    <property type="match status" value="1"/>
</dbReference>
<evidence type="ECO:0000256" key="2">
    <source>
        <dbReference type="ARBA" id="ARBA00023669"/>
    </source>
</evidence>
<dbReference type="EMBL" id="FMKA01000005">
    <property type="protein sequence ID" value="SCP96660.1"/>
    <property type="molecule type" value="Genomic_DNA"/>
</dbReference>
<dbReference type="InterPro" id="IPR004992">
    <property type="entry name" value="EutN_CcmL"/>
</dbReference>
<dbReference type="PANTHER" id="PTHR36539:SF1">
    <property type="entry name" value="BACTERIAL MICROCOMPARTMENT SHELL VERTEX PROTEIN EUTN"/>
    <property type="match status" value="1"/>
</dbReference>
<dbReference type="InterPro" id="IPR036677">
    <property type="entry name" value="EutN_CcmL_sf"/>
</dbReference>
<evidence type="ECO:0000256" key="3">
    <source>
        <dbReference type="ARBA" id="ARBA00024446"/>
    </source>
</evidence>
<keyword evidence="3" id="KW-1283">Bacterial microcompartment</keyword>
<evidence type="ECO:0000256" key="1">
    <source>
        <dbReference type="ARBA" id="ARBA00023587"/>
    </source>
</evidence>
<dbReference type="AlphaFoldDB" id="A0A1D3TS55"/>
<dbReference type="SUPFAM" id="SSF159133">
    <property type="entry name" value="EutN/CcmL-like"/>
    <property type="match status" value="1"/>
</dbReference>
<dbReference type="GO" id="GO:0031470">
    <property type="term" value="C:carboxysome"/>
    <property type="evidence" value="ECO:0007669"/>
    <property type="project" value="UniProtKB-SubCell"/>
</dbReference>
<organism evidence="4 5">
    <name type="scientific">Anaerobium acetethylicum</name>
    <dbReference type="NCBI Taxonomy" id="1619234"/>
    <lineage>
        <taxon>Bacteria</taxon>
        <taxon>Bacillati</taxon>
        <taxon>Bacillota</taxon>
        <taxon>Clostridia</taxon>
        <taxon>Lachnospirales</taxon>
        <taxon>Lachnospiraceae</taxon>
        <taxon>Anaerobium</taxon>
    </lineage>
</organism>
<keyword evidence="5" id="KW-1185">Reference proteome</keyword>
<evidence type="ECO:0000313" key="5">
    <source>
        <dbReference type="Proteomes" id="UP000199315"/>
    </source>
</evidence>
<dbReference type="Proteomes" id="UP000199315">
    <property type="component" value="Unassembled WGS sequence"/>
</dbReference>
<proteinExistence type="predicted"/>
<dbReference type="CDD" id="cd01614">
    <property type="entry name" value="EutN_CcmL"/>
    <property type="match status" value="1"/>
</dbReference>
<accession>A0A1D3TS55</accession>
<comment type="subcellular location">
    <subcellularLocation>
        <location evidence="1">Carboxysome</location>
    </subcellularLocation>
</comment>
<dbReference type="STRING" id="1619234.SAMN05421730_1005153"/>
<gene>
    <name evidence="4" type="ORF">SAMN05421730_1005153</name>
</gene>
<evidence type="ECO:0000313" key="4">
    <source>
        <dbReference type="EMBL" id="SCP96660.1"/>
    </source>
</evidence>
<dbReference type="Gene3D" id="2.40.50.220">
    <property type="entry name" value="EutN/Ccml"/>
    <property type="match status" value="1"/>
</dbReference>
<dbReference type="Pfam" id="PF03319">
    <property type="entry name" value="EutN_CcmL"/>
    <property type="match status" value="1"/>
</dbReference>
<name>A0A1D3TS55_9FIRM</name>
<dbReference type="OrthoDB" id="196195at2"/>
<keyword evidence="2" id="KW-1282">Carboxysome</keyword>